<dbReference type="GO" id="GO:0003677">
    <property type="term" value="F:DNA binding"/>
    <property type="evidence" value="ECO:0007669"/>
    <property type="project" value="UniProtKB-KW"/>
</dbReference>
<dbReference type="PANTHER" id="PTHR36206">
    <property type="entry name" value="ASPERCRYPTIN BIOSYNTHESIS CLUSTER-SPECIFIC TRANSCRIPTION REGULATOR ATNN-RELATED"/>
    <property type="match status" value="1"/>
</dbReference>
<feature type="domain" description="Zn(2)-C6 fungal-type" evidence="8">
    <location>
        <begin position="66"/>
        <end position="95"/>
    </location>
</feature>
<dbReference type="InterPro" id="IPR036864">
    <property type="entry name" value="Zn2-C6_fun-type_DNA-bd_sf"/>
</dbReference>
<organism evidence="9 10">
    <name type="scientific">[Torrubiella] hemipterigena</name>
    <dbReference type="NCBI Taxonomy" id="1531966"/>
    <lineage>
        <taxon>Eukaryota</taxon>
        <taxon>Fungi</taxon>
        <taxon>Dikarya</taxon>
        <taxon>Ascomycota</taxon>
        <taxon>Pezizomycotina</taxon>
        <taxon>Sordariomycetes</taxon>
        <taxon>Hypocreomycetidae</taxon>
        <taxon>Hypocreales</taxon>
        <taxon>Clavicipitaceae</taxon>
        <taxon>Clavicipitaceae incertae sedis</taxon>
        <taxon>'Torrubiella' clade</taxon>
    </lineage>
</organism>
<accession>A0A0A1SSD2</accession>
<feature type="region of interest" description="Disordered" evidence="7">
    <location>
        <begin position="383"/>
        <end position="405"/>
    </location>
</feature>
<evidence type="ECO:0000256" key="7">
    <source>
        <dbReference type="SAM" id="MobiDB-lite"/>
    </source>
</evidence>
<keyword evidence="6" id="KW-0539">Nucleus</keyword>
<evidence type="ECO:0000313" key="9">
    <source>
        <dbReference type="EMBL" id="CEJ81016.1"/>
    </source>
</evidence>
<dbReference type="PROSITE" id="PS50048">
    <property type="entry name" value="ZN2_CY6_FUNGAL_2"/>
    <property type="match status" value="1"/>
</dbReference>
<keyword evidence="5" id="KW-0804">Transcription</keyword>
<dbReference type="Pfam" id="PF00172">
    <property type="entry name" value="Zn_clus"/>
    <property type="match status" value="1"/>
</dbReference>
<dbReference type="PANTHER" id="PTHR36206:SF4">
    <property type="entry name" value="HYPOTHETICAL CONSERVED PROTEIN (EUROFUNG)-RELATED"/>
    <property type="match status" value="1"/>
</dbReference>
<gene>
    <name evidence="9" type="ORF">VHEMI01168</name>
</gene>
<dbReference type="InterPro" id="IPR001138">
    <property type="entry name" value="Zn2Cys6_DnaBD"/>
</dbReference>
<evidence type="ECO:0000313" key="10">
    <source>
        <dbReference type="Proteomes" id="UP000039046"/>
    </source>
</evidence>
<dbReference type="GO" id="GO:0000981">
    <property type="term" value="F:DNA-binding transcription factor activity, RNA polymerase II-specific"/>
    <property type="evidence" value="ECO:0007669"/>
    <property type="project" value="InterPro"/>
</dbReference>
<proteinExistence type="predicted"/>
<dbReference type="STRING" id="1531966.A0A0A1SSD2"/>
<dbReference type="InterPro" id="IPR052360">
    <property type="entry name" value="Transcr_Regulatory_Proteins"/>
</dbReference>
<dbReference type="AlphaFoldDB" id="A0A0A1SSD2"/>
<keyword evidence="1" id="KW-0479">Metal-binding</keyword>
<feature type="compositionally biased region" description="Low complexity" evidence="7">
    <location>
        <begin position="10"/>
        <end position="34"/>
    </location>
</feature>
<feature type="region of interest" description="Disordered" evidence="7">
    <location>
        <begin position="1"/>
        <end position="66"/>
    </location>
</feature>
<evidence type="ECO:0000256" key="5">
    <source>
        <dbReference type="ARBA" id="ARBA00023163"/>
    </source>
</evidence>
<dbReference type="CDD" id="cd00067">
    <property type="entry name" value="GAL4"/>
    <property type="match status" value="1"/>
</dbReference>
<reference evidence="9 10" key="1">
    <citation type="journal article" date="2015" name="Genome Announc.">
        <title>Draft Genome Sequence and Gene Annotation of the Entomopathogenic Fungus Verticillium hemipterigenum.</title>
        <authorList>
            <person name="Horn F."/>
            <person name="Habel A."/>
            <person name="Scharf D.H."/>
            <person name="Dworschak J."/>
            <person name="Brakhage A.A."/>
            <person name="Guthke R."/>
            <person name="Hertweck C."/>
            <person name="Linde J."/>
        </authorList>
    </citation>
    <scope>NUCLEOTIDE SEQUENCE [LARGE SCALE GENOMIC DNA]</scope>
</reference>
<dbReference type="GO" id="GO:0008270">
    <property type="term" value="F:zinc ion binding"/>
    <property type="evidence" value="ECO:0007669"/>
    <property type="project" value="InterPro"/>
</dbReference>
<dbReference type="Proteomes" id="UP000039046">
    <property type="component" value="Unassembled WGS sequence"/>
</dbReference>
<dbReference type="SUPFAM" id="SSF57701">
    <property type="entry name" value="Zn2/Cys6 DNA-binding domain"/>
    <property type="match status" value="1"/>
</dbReference>
<keyword evidence="4" id="KW-0238">DNA-binding</keyword>
<keyword evidence="3" id="KW-0805">Transcription regulation</keyword>
<dbReference type="PROSITE" id="PS00463">
    <property type="entry name" value="ZN2_CY6_FUNGAL_1"/>
    <property type="match status" value="1"/>
</dbReference>
<dbReference type="SMART" id="SM00066">
    <property type="entry name" value="GAL4"/>
    <property type="match status" value="1"/>
</dbReference>
<evidence type="ECO:0000256" key="6">
    <source>
        <dbReference type="ARBA" id="ARBA00023242"/>
    </source>
</evidence>
<dbReference type="HOGENOM" id="CLU_011409_2_0_1"/>
<evidence type="ECO:0000259" key="8">
    <source>
        <dbReference type="PROSITE" id="PS50048"/>
    </source>
</evidence>
<dbReference type="EMBL" id="CDHN01000001">
    <property type="protein sequence ID" value="CEJ81016.1"/>
    <property type="molecule type" value="Genomic_DNA"/>
</dbReference>
<evidence type="ECO:0000256" key="1">
    <source>
        <dbReference type="ARBA" id="ARBA00022723"/>
    </source>
</evidence>
<name>A0A0A1SSD2_9HYPO</name>
<sequence>MAGEEPPQPQQQRPASAVTPPTSPTDTQSSGSPPKTASPTIKTDEQDAPAPPVKRGRRSNPKVKTGCANCKLRRIKCDEKRPECSQCVKSRKVCSGYPVPSRRDGPIPDVPIAPRPMLASRPQPAPLLAPAADPRGGASLLRNPVVLPPRRPNHRRRMQELAAQRRQKQDQLRVIPSPAVVQPASTLALNPHDAQYFDLFRIQTAAQLSGYFNSNFWTQRVLQGCHAEPAIRHAVVALGALYKTLELSTDPVTPTDGAITQYNHVMMHWQVAVKQYSEACKAIVSLSGDTISQHRTRLMAIILLACFDSFIGDHKQGIVQIQTGLGILQKIKTMHSARPGEGAIEEDLVMLFTRLAIQAKSYDMAFHFPPPYVIMLSSSHAGGEPSSPVSDHSAPDESASQPPNRPFESLFEARSVSDELCKALLTFIEKLQLAKSDPSYVLPAAWKIYGIGLKDRLSAWAEAYEPIFSSRFDPRISHLERSGIAALKMFQINTNILFLMMFCDNEVQFDSFMPHFKTIVDLGWEVVGEDERRAAAAGHSTTKGGFRSGKYAPSHLKPSFAADLGIVPPLFVVATKCRDPRLRRQAIQLLRSSARREGMWDSELTAKIGEWCMQVEEYDALNPMGATIGPGGEYVFAGADGVLQKTIPEERRIMVKSVDFDLRARYADVKLGTRAVGRGGQDVREKFTRITW</sequence>
<protein>
    <recommendedName>
        <fullName evidence="8">Zn(2)-C6 fungal-type domain-containing protein</fullName>
    </recommendedName>
</protein>
<keyword evidence="2" id="KW-0862">Zinc</keyword>
<keyword evidence="10" id="KW-1185">Reference proteome</keyword>
<evidence type="ECO:0000256" key="2">
    <source>
        <dbReference type="ARBA" id="ARBA00022833"/>
    </source>
</evidence>
<evidence type="ECO:0000256" key="3">
    <source>
        <dbReference type="ARBA" id="ARBA00023015"/>
    </source>
</evidence>
<dbReference type="Gene3D" id="4.10.240.10">
    <property type="entry name" value="Zn(2)-C6 fungal-type DNA-binding domain"/>
    <property type="match status" value="1"/>
</dbReference>
<evidence type="ECO:0000256" key="4">
    <source>
        <dbReference type="ARBA" id="ARBA00023125"/>
    </source>
</evidence>